<evidence type="ECO:0000313" key="2">
    <source>
        <dbReference type="EMBL" id="VDM95261.1"/>
    </source>
</evidence>
<keyword evidence="1" id="KW-0472">Membrane</keyword>
<protein>
    <submittedName>
        <fullName evidence="2 4">Uncharacterized protein</fullName>
    </submittedName>
</protein>
<dbReference type="WBParaSite" id="TCLT_0000033001-mRNA-1">
    <property type="protein sequence ID" value="TCLT_0000033001-mRNA-1"/>
    <property type="gene ID" value="TCLT_0000033001"/>
</dbReference>
<dbReference type="PROSITE" id="PS51257">
    <property type="entry name" value="PROKAR_LIPOPROTEIN"/>
    <property type="match status" value="1"/>
</dbReference>
<proteinExistence type="predicted"/>
<dbReference type="STRING" id="103827.A0A0N5CJV9"/>
<dbReference type="OrthoDB" id="20127at2759"/>
<dbReference type="InterPro" id="IPR019188">
    <property type="entry name" value="SNAPC1"/>
</dbReference>
<evidence type="ECO:0000313" key="4">
    <source>
        <dbReference type="WBParaSite" id="TCLT_0000033001-mRNA-1"/>
    </source>
</evidence>
<keyword evidence="3" id="KW-1185">Reference proteome</keyword>
<dbReference type="OMA" id="TIFTGRM"/>
<gene>
    <name evidence="2" type="ORF">TCLT_LOCUS331</name>
</gene>
<dbReference type="GO" id="GO:0043565">
    <property type="term" value="F:sequence-specific DNA binding"/>
    <property type="evidence" value="ECO:0007669"/>
    <property type="project" value="TreeGrafter"/>
</dbReference>
<feature type="transmembrane region" description="Helical" evidence="1">
    <location>
        <begin position="186"/>
        <end position="207"/>
    </location>
</feature>
<dbReference type="Pfam" id="PF09808">
    <property type="entry name" value="SNAPC1"/>
    <property type="match status" value="1"/>
</dbReference>
<dbReference type="GO" id="GO:0042795">
    <property type="term" value="P:snRNA transcription by RNA polymerase II"/>
    <property type="evidence" value="ECO:0007669"/>
    <property type="project" value="TreeGrafter"/>
</dbReference>
<accession>A0A0N5CJV9</accession>
<organism evidence="4">
    <name type="scientific">Thelazia callipaeda</name>
    <name type="common">Oriental eyeworm</name>
    <name type="synonym">Parasitic nematode</name>
    <dbReference type="NCBI Taxonomy" id="103827"/>
    <lineage>
        <taxon>Eukaryota</taxon>
        <taxon>Metazoa</taxon>
        <taxon>Ecdysozoa</taxon>
        <taxon>Nematoda</taxon>
        <taxon>Chromadorea</taxon>
        <taxon>Rhabditida</taxon>
        <taxon>Spirurina</taxon>
        <taxon>Spiruromorpha</taxon>
        <taxon>Thelazioidea</taxon>
        <taxon>Thelaziidae</taxon>
        <taxon>Thelazia</taxon>
    </lineage>
</organism>
<dbReference type="PANTHER" id="PTHR15131">
    <property type="entry name" value="SMALL NUCLEAR RNA ACTIVATING COMPLEX, POLYPEPTIDE 1"/>
    <property type="match status" value="1"/>
</dbReference>
<reference evidence="2 3" key="2">
    <citation type="submission" date="2018-11" db="EMBL/GenBank/DDBJ databases">
        <authorList>
            <consortium name="Pathogen Informatics"/>
        </authorList>
    </citation>
    <scope>NUCLEOTIDE SEQUENCE [LARGE SCALE GENOMIC DNA]</scope>
</reference>
<dbReference type="Proteomes" id="UP000276776">
    <property type="component" value="Unassembled WGS sequence"/>
</dbReference>
<evidence type="ECO:0000313" key="3">
    <source>
        <dbReference type="Proteomes" id="UP000276776"/>
    </source>
</evidence>
<keyword evidence="1" id="KW-0812">Transmembrane</keyword>
<dbReference type="AlphaFoldDB" id="A0A0N5CJV9"/>
<name>A0A0N5CJV9_THECL</name>
<dbReference type="GO" id="GO:0042796">
    <property type="term" value="P:snRNA transcription by RNA polymerase III"/>
    <property type="evidence" value="ECO:0007669"/>
    <property type="project" value="TreeGrafter"/>
</dbReference>
<keyword evidence="1" id="KW-1133">Transmembrane helix</keyword>
<dbReference type="GO" id="GO:0019185">
    <property type="term" value="C:snRNA-activating protein complex"/>
    <property type="evidence" value="ECO:0007669"/>
    <property type="project" value="TreeGrafter"/>
</dbReference>
<dbReference type="EMBL" id="UYYF01000022">
    <property type="protein sequence ID" value="VDM95261.1"/>
    <property type="molecule type" value="Genomic_DNA"/>
</dbReference>
<sequence length="219" mass="26031">MRGYGISVLPLTAGCRKDIENLLKMYKEKKTLRYEPFIDLFERSKFFTIFTGRMSPADLFEVCFHFERLFGIYLTYTLYFVQPDSYVAQVRITPNQMTDLICFLNERLIPEYHVDAFVALFKLVNGGAFRLYAFEKEHNPLLHRSFDLLEQDCSDSDETEMEEYSILKGLRDDVILAQANIICNRFAFYIVFYSRIFFYVVWNRMLFIKKVSMINQFNA</sequence>
<evidence type="ECO:0000256" key="1">
    <source>
        <dbReference type="SAM" id="Phobius"/>
    </source>
</evidence>
<dbReference type="PANTHER" id="PTHR15131:SF3">
    <property type="entry name" value="SNRNA-ACTIVATING PROTEIN COMPLEX SUBUNIT 1"/>
    <property type="match status" value="1"/>
</dbReference>
<reference evidence="4" key="1">
    <citation type="submission" date="2017-02" db="UniProtKB">
        <authorList>
            <consortium name="WormBaseParasite"/>
        </authorList>
    </citation>
    <scope>IDENTIFICATION</scope>
</reference>